<protein>
    <submittedName>
        <fullName evidence="2">Uncharacterized protein</fullName>
    </submittedName>
</protein>
<organism evidence="2 3">
    <name type="scientific">Ceriporiopsis subvermispora (strain B)</name>
    <name type="common">White-rot fungus</name>
    <name type="synonym">Gelatoporia subvermispora</name>
    <dbReference type="NCBI Taxonomy" id="914234"/>
    <lineage>
        <taxon>Eukaryota</taxon>
        <taxon>Fungi</taxon>
        <taxon>Dikarya</taxon>
        <taxon>Basidiomycota</taxon>
        <taxon>Agaricomycotina</taxon>
        <taxon>Agaricomycetes</taxon>
        <taxon>Polyporales</taxon>
        <taxon>Gelatoporiaceae</taxon>
        <taxon>Gelatoporia</taxon>
    </lineage>
</organism>
<dbReference type="EMBL" id="KB445793">
    <property type="protein sequence ID" value="EMD40141.1"/>
    <property type="molecule type" value="Genomic_DNA"/>
</dbReference>
<evidence type="ECO:0000256" key="1">
    <source>
        <dbReference type="SAM" id="MobiDB-lite"/>
    </source>
</evidence>
<feature type="region of interest" description="Disordered" evidence="1">
    <location>
        <begin position="18"/>
        <end position="44"/>
    </location>
</feature>
<keyword evidence="3" id="KW-1185">Reference proteome</keyword>
<gene>
    <name evidence="2" type="ORF">CERSUDRAFT_81435</name>
</gene>
<evidence type="ECO:0000313" key="2">
    <source>
        <dbReference type="EMBL" id="EMD40141.1"/>
    </source>
</evidence>
<name>M2RMQ6_CERS8</name>
<feature type="compositionally biased region" description="Polar residues" evidence="1">
    <location>
        <begin position="23"/>
        <end position="32"/>
    </location>
</feature>
<evidence type="ECO:0000313" key="3">
    <source>
        <dbReference type="Proteomes" id="UP000016930"/>
    </source>
</evidence>
<sequence length="64" mass="6787">MHTSYFVILPMISSLSDERGSQRLPSSISQVATGPDAPDNASTLPGGGIPRCCLAPTHFTWTLV</sequence>
<reference evidence="2 3" key="1">
    <citation type="journal article" date="2012" name="Proc. Natl. Acad. Sci. U.S.A.">
        <title>Comparative genomics of Ceriporiopsis subvermispora and Phanerochaete chrysosporium provide insight into selective ligninolysis.</title>
        <authorList>
            <person name="Fernandez-Fueyo E."/>
            <person name="Ruiz-Duenas F.J."/>
            <person name="Ferreira P."/>
            <person name="Floudas D."/>
            <person name="Hibbett D.S."/>
            <person name="Canessa P."/>
            <person name="Larrondo L.F."/>
            <person name="James T.Y."/>
            <person name="Seelenfreund D."/>
            <person name="Lobos S."/>
            <person name="Polanco R."/>
            <person name="Tello M."/>
            <person name="Honda Y."/>
            <person name="Watanabe T."/>
            <person name="Watanabe T."/>
            <person name="Ryu J.S."/>
            <person name="Kubicek C.P."/>
            <person name="Schmoll M."/>
            <person name="Gaskell J."/>
            <person name="Hammel K.E."/>
            <person name="St John F.J."/>
            <person name="Vanden Wymelenberg A."/>
            <person name="Sabat G."/>
            <person name="Splinter BonDurant S."/>
            <person name="Syed K."/>
            <person name="Yadav J.S."/>
            <person name="Doddapaneni H."/>
            <person name="Subramanian V."/>
            <person name="Lavin J.L."/>
            <person name="Oguiza J.A."/>
            <person name="Perez G."/>
            <person name="Pisabarro A.G."/>
            <person name="Ramirez L."/>
            <person name="Santoyo F."/>
            <person name="Master E."/>
            <person name="Coutinho P.M."/>
            <person name="Henrissat B."/>
            <person name="Lombard V."/>
            <person name="Magnuson J.K."/>
            <person name="Kuees U."/>
            <person name="Hori C."/>
            <person name="Igarashi K."/>
            <person name="Samejima M."/>
            <person name="Held B.W."/>
            <person name="Barry K.W."/>
            <person name="LaButti K.M."/>
            <person name="Lapidus A."/>
            <person name="Lindquist E.A."/>
            <person name="Lucas S.M."/>
            <person name="Riley R."/>
            <person name="Salamov A.A."/>
            <person name="Hoffmeister D."/>
            <person name="Schwenk D."/>
            <person name="Hadar Y."/>
            <person name="Yarden O."/>
            <person name="de Vries R.P."/>
            <person name="Wiebenga A."/>
            <person name="Stenlid J."/>
            <person name="Eastwood D."/>
            <person name="Grigoriev I.V."/>
            <person name="Berka R.M."/>
            <person name="Blanchette R.A."/>
            <person name="Kersten P."/>
            <person name="Martinez A.T."/>
            <person name="Vicuna R."/>
            <person name="Cullen D."/>
        </authorList>
    </citation>
    <scope>NUCLEOTIDE SEQUENCE [LARGE SCALE GENOMIC DNA]</scope>
    <source>
        <strain evidence="2 3">B</strain>
    </source>
</reference>
<dbReference type="Proteomes" id="UP000016930">
    <property type="component" value="Unassembled WGS sequence"/>
</dbReference>
<accession>M2RMQ6</accession>
<proteinExistence type="predicted"/>
<dbReference type="HOGENOM" id="CLU_2867471_0_0_1"/>
<dbReference type="AlphaFoldDB" id="M2RMQ6"/>